<evidence type="ECO:0000256" key="1">
    <source>
        <dbReference type="ARBA" id="ARBA00004123"/>
    </source>
</evidence>
<feature type="region of interest" description="Disordered" evidence="4">
    <location>
        <begin position="1"/>
        <end position="76"/>
    </location>
</feature>
<accession>A0A9W6WEW3</accession>
<feature type="region of interest" description="Disordered" evidence="4">
    <location>
        <begin position="150"/>
        <end position="254"/>
    </location>
</feature>
<protein>
    <submittedName>
        <fullName evidence="6">Unnamed protein product</fullName>
    </submittedName>
</protein>
<dbReference type="GO" id="GO:0044613">
    <property type="term" value="C:nuclear pore central transport channel"/>
    <property type="evidence" value="ECO:0007669"/>
    <property type="project" value="TreeGrafter"/>
</dbReference>
<feature type="compositionally biased region" description="Low complexity" evidence="4">
    <location>
        <begin position="202"/>
        <end position="254"/>
    </location>
</feature>
<dbReference type="GO" id="GO:0006999">
    <property type="term" value="P:nuclear pore organization"/>
    <property type="evidence" value="ECO:0007669"/>
    <property type="project" value="TreeGrafter"/>
</dbReference>
<feature type="compositionally biased region" description="Polar residues" evidence="4">
    <location>
        <begin position="182"/>
        <end position="201"/>
    </location>
</feature>
<gene>
    <name evidence="6" type="ORF">Cboi02_000087500</name>
</gene>
<feature type="compositionally biased region" description="Gly residues" evidence="4">
    <location>
        <begin position="155"/>
        <end position="165"/>
    </location>
</feature>
<keyword evidence="7" id="KW-1185">Reference proteome</keyword>
<dbReference type="GO" id="GO:0006607">
    <property type="term" value="P:NLS-bearing protein import into nucleus"/>
    <property type="evidence" value="ECO:0007669"/>
    <property type="project" value="TreeGrafter"/>
</dbReference>
<sequence>MFGSKPAGGNFSFGSGSGTTGGAASALNKSSSFSFSSPANTAASSAPTSLGFGSASNTASNTGGFGSSSTSNAATGTNNASSGLAGGFSLNNSSATAKPASGFAFGGSSTTNSGTTAKPASGFAFGGSSTGTAATSGLGGATGGSLFGNKPSLGGISGNTGGSLFGGQQQQQQQQQQQTQQSISTAPVSNQQTSSQPSFAWSSNQNSNSNSSTANNKLNTSANNQYNTLFGYGNNNNNNTTSNNLLMGNNNNNNNANNNTYVPTINDQLMKVKNSWDPNSPQCATKTYFYNKIASNEMISNYQRPDDQLPEEWEKAMANRPKNYNSIPVKAKGFEDLLKRSNLQIEHIKQSRLILNQINENLTKLSEKHDLDTVSRLLACKVKHKNLSKRLLKIAIILSVLKSKGYPLTNDEELLSQEFDKLLKSVDDPIGLARSNELWARLSNLKERSKNLSQQLKRLEALDKNSTEFNSLLGNSSASNLNSSINTDDSSAITIAKITDVLSKQQQGIQFLYEILEKDKETVSKLSKKYSNE</sequence>
<comment type="caution">
    <text evidence="6">The sequence shown here is derived from an EMBL/GenBank/DDBJ whole genome shotgun (WGS) entry which is preliminary data.</text>
</comment>
<dbReference type="InterPro" id="IPR024864">
    <property type="entry name" value="Nup54/Nup57/Nup44"/>
</dbReference>
<evidence type="ECO:0000259" key="5">
    <source>
        <dbReference type="Pfam" id="PF13874"/>
    </source>
</evidence>
<dbReference type="Proteomes" id="UP001165120">
    <property type="component" value="Unassembled WGS sequence"/>
</dbReference>
<evidence type="ECO:0000313" key="7">
    <source>
        <dbReference type="Proteomes" id="UP001165120"/>
    </source>
</evidence>
<name>A0A9W6WEW3_CANBO</name>
<feature type="compositionally biased region" description="Low complexity" evidence="4">
    <location>
        <begin position="22"/>
        <end position="76"/>
    </location>
</feature>
<proteinExistence type="predicted"/>
<dbReference type="GO" id="GO:0017056">
    <property type="term" value="F:structural constituent of nuclear pore"/>
    <property type="evidence" value="ECO:0007669"/>
    <property type="project" value="TreeGrafter"/>
</dbReference>
<dbReference type="PANTHER" id="PTHR13000:SF0">
    <property type="entry name" value="NUCLEOPORIN P54"/>
    <property type="match status" value="1"/>
</dbReference>
<keyword evidence="3" id="KW-0539">Nucleus</keyword>
<dbReference type="InterPro" id="IPR025712">
    <property type="entry name" value="Nup54_alpha-helical_dom"/>
</dbReference>
<evidence type="ECO:0000256" key="4">
    <source>
        <dbReference type="SAM" id="MobiDB-lite"/>
    </source>
</evidence>
<dbReference type="Gene3D" id="1.20.5.490">
    <property type="entry name" value="Single helix bin"/>
    <property type="match status" value="1"/>
</dbReference>
<keyword evidence="2" id="KW-0813">Transport</keyword>
<dbReference type="GO" id="GO:0036228">
    <property type="term" value="P:protein localization to nuclear inner membrane"/>
    <property type="evidence" value="ECO:0007669"/>
    <property type="project" value="TreeGrafter"/>
</dbReference>
<comment type="subcellular location">
    <subcellularLocation>
        <location evidence="1">Nucleus</location>
    </subcellularLocation>
</comment>
<evidence type="ECO:0000313" key="6">
    <source>
        <dbReference type="EMBL" id="GME67451.1"/>
    </source>
</evidence>
<feature type="compositionally biased region" description="Low complexity" evidence="4">
    <location>
        <begin position="168"/>
        <end position="181"/>
    </location>
</feature>
<reference evidence="6" key="1">
    <citation type="submission" date="2023-04" db="EMBL/GenBank/DDBJ databases">
        <title>Candida boidinii NBRC 10035.</title>
        <authorList>
            <person name="Ichikawa N."/>
            <person name="Sato H."/>
            <person name="Tonouchi N."/>
        </authorList>
    </citation>
    <scope>NUCLEOTIDE SEQUENCE</scope>
    <source>
        <strain evidence="6">NBRC 10035</strain>
    </source>
</reference>
<feature type="domain" description="Nucleoporin Nup54 alpha-helical" evidence="5">
    <location>
        <begin position="304"/>
        <end position="442"/>
    </location>
</feature>
<organism evidence="6 7">
    <name type="scientific">Candida boidinii</name>
    <name type="common">Yeast</name>
    <dbReference type="NCBI Taxonomy" id="5477"/>
    <lineage>
        <taxon>Eukaryota</taxon>
        <taxon>Fungi</taxon>
        <taxon>Dikarya</taxon>
        <taxon>Ascomycota</taxon>
        <taxon>Saccharomycotina</taxon>
        <taxon>Pichiomycetes</taxon>
        <taxon>Pichiales</taxon>
        <taxon>Pichiaceae</taxon>
        <taxon>Ogataea</taxon>
        <taxon>Ogataea/Candida clade</taxon>
    </lineage>
</organism>
<evidence type="ECO:0000256" key="2">
    <source>
        <dbReference type="ARBA" id="ARBA00022448"/>
    </source>
</evidence>
<dbReference type="Pfam" id="PF13874">
    <property type="entry name" value="Nup54"/>
    <property type="match status" value="1"/>
</dbReference>
<dbReference type="EMBL" id="BSXN01000177">
    <property type="protein sequence ID" value="GME67451.1"/>
    <property type="molecule type" value="Genomic_DNA"/>
</dbReference>
<dbReference type="PANTHER" id="PTHR13000">
    <property type="entry name" value="NUCLEOPORIN P54"/>
    <property type="match status" value="1"/>
</dbReference>
<evidence type="ECO:0000256" key="3">
    <source>
        <dbReference type="ARBA" id="ARBA00023242"/>
    </source>
</evidence>
<dbReference type="AlphaFoldDB" id="A0A9W6WEW3"/>